<dbReference type="EMBL" id="CAIT01000007">
    <property type="protein sequence ID" value="CCH54474.1"/>
    <property type="molecule type" value="Genomic_DNA"/>
</dbReference>
<feature type="domain" description="Terminase large subunit-like ATPase" evidence="1">
    <location>
        <begin position="79"/>
        <end position="240"/>
    </location>
</feature>
<dbReference type="eggNOG" id="COG4626">
    <property type="taxonomic scope" value="Bacteria"/>
</dbReference>
<dbReference type="InterPro" id="IPR005021">
    <property type="entry name" value="Terminase_largesu-like"/>
</dbReference>
<dbReference type="AlphaFoldDB" id="I2GKP8"/>
<dbReference type="Gene3D" id="3.40.50.300">
    <property type="entry name" value="P-loop containing nucleotide triphosphate hydrolases"/>
    <property type="match status" value="1"/>
</dbReference>
<evidence type="ECO:0000313" key="4">
    <source>
        <dbReference type="Proteomes" id="UP000009309"/>
    </source>
</evidence>
<dbReference type="InterPro" id="IPR046462">
    <property type="entry name" value="TerL_nuclease"/>
</dbReference>
<organism evidence="3 4">
    <name type="scientific">Fibrisoma limi BUZ 3</name>
    <dbReference type="NCBI Taxonomy" id="1185876"/>
    <lineage>
        <taxon>Bacteria</taxon>
        <taxon>Pseudomonadati</taxon>
        <taxon>Bacteroidota</taxon>
        <taxon>Cytophagia</taxon>
        <taxon>Cytophagales</taxon>
        <taxon>Spirosomataceae</taxon>
        <taxon>Fibrisoma</taxon>
    </lineage>
</organism>
<dbReference type="GO" id="GO:0004519">
    <property type="term" value="F:endonuclease activity"/>
    <property type="evidence" value="ECO:0007669"/>
    <property type="project" value="InterPro"/>
</dbReference>
<reference evidence="3 4" key="1">
    <citation type="journal article" date="2012" name="J. Bacteriol.">
        <title>Genome Sequence of the Filamentous Bacterium Fibrisoma limi BUZ 3T.</title>
        <authorList>
            <person name="Filippini M."/>
            <person name="Qi W."/>
            <person name="Jaenicke S."/>
            <person name="Goesmann A."/>
            <person name="Smits T.H."/>
            <person name="Bagheri H.C."/>
        </authorList>
    </citation>
    <scope>NUCLEOTIDE SEQUENCE [LARGE SCALE GENOMIC DNA]</scope>
    <source>
        <strain evidence="4">BUZ 3T</strain>
    </source>
</reference>
<gene>
    <name evidence="3" type="primary">2</name>
    <name evidence="3" type="ORF">BN8_03648</name>
</gene>
<dbReference type="Pfam" id="PF20441">
    <property type="entry name" value="TerL_nuclease"/>
    <property type="match status" value="2"/>
</dbReference>
<evidence type="ECO:0000259" key="1">
    <source>
        <dbReference type="Pfam" id="PF03354"/>
    </source>
</evidence>
<protein>
    <submittedName>
        <fullName evidence="3">Putative terminase large subunit</fullName>
    </submittedName>
</protein>
<dbReference type="Pfam" id="PF03354">
    <property type="entry name" value="TerL_ATPase"/>
    <property type="match status" value="1"/>
</dbReference>
<evidence type="ECO:0000313" key="3">
    <source>
        <dbReference type="EMBL" id="CCH54474.1"/>
    </source>
</evidence>
<name>I2GKP8_9BACT</name>
<comment type="caution">
    <text evidence="3">The sequence shown here is derived from an EMBL/GenBank/DDBJ whole genome shotgun (WGS) entry which is preliminary data.</text>
</comment>
<dbReference type="PANTHER" id="PTHR41287">
    <property type="match status" value="1"/>
</dbReference>
<proteinExistence type="predicted"/>
<dbReference type="OrthoDB" id="9760250at2"/>
<dbReference type="InterPro" id="IPR027417">
    <property type="entry name" value="P-loop_NTPase"/>
</dbReference>
<feature type="domain" description="Terminase large subunit-like endonuclease" evidence="2">
    <location>
        <begin position="259"/>
        <end position="380"/>
    </location>
</feature>
<evidence type="ECO:0000259" key="2">
    <source>
        <dbReference type="Pfam" id="PF20441"/>
    </source>
</evidence>
<dbReference type="STRING" id="1185876.BN8_03648"/>
<dbReference type="Proteomes" id="UP000009309">
    <property type="component" value="Unassembled WGS sequence"/>
</dbReference>
<dbReference type="InterPro" id="IPR046461">
    <property type="entry name" value="TerL_ATPase"/>
</dbReference>
<accession>I2GKP8</accession>
<sequence length="590" mass="68598">MPPYPLEDYNEIARQYEEDILSGRIVAGRLLRLAIERQRDDLEHGHERGLYFDHDAGQKILDFADCVNIGPDQPFHLFPFQVWELYVFYGWKREDGRRRFRRKYKSCARGNGKTPLESLQIHYHLTVEGLQNAEAYVSATKEKQAKIAFDDAVLMLDNSPDLQEYLDQSAEQIFNRSLNAKFSFLTSSPKTADGTRPSFAVIDEYHEFENDGMVNKLSSGLIKKKEPIMSIVTTRGSHQEWPCFQKELKVYIPILERSVENDSFFVVIYSQDSEEELQQPETWQKSNPMLCEGGILDLETLIEERDAKILEGEEGKVSFLTLNLNWWCDAPQVFIPNDIWIKGNGTIDIESLYERECWAGLDMGQTNDFCALSLFFPPADWSQYDEDLTDEQKEKLVYLRTPTRVPGEFTFLWWFWIPRLRYNKRVADGLHSLRDWERNKLIYVQEGNVIDPREIDAKLLELAGTFNIRMMTYDRYNANATALTMQEKGGVPVLEFPQTMPMYAEPTRSFRDIVLQERIRHGGNPIAEWMMRNSRPITDTNGNIKITKDPKRSPDKVDGIVAAIMAQAGWMYDRNVVSSNVYDQRGFLEW</sequence>
<dbReference type="RefSeq" id="WP_009283052.1">
    <property type="nucleotide sequence ID" value="NZ_CAIT01000007.1"/>
</dbReference>
<feature type="domain" description="Terminase large subunit-like endonuclease" evidence="2">
    <location>
        <begin position="439"/>
        <end position="567"/>
    </location>
</feature>
<keyword evidence="4" id="KW-1185">Reference proteome</keyword>
<dbReference type="PANTHER" id="PTHR41287:SF1">
    <property type="entry name" value="PROTEIN YMFN"/>
    <property type="match status" value="1"/>
</dbReference>